<dbReference type="Proteomes" id="UP000784294">
    <property type="component" value="Unassembled WGS sequence"/>
</dbReference>
<dbReference type="EMBL" id="CAAALY010013674">
    <property type="protein sequence ID" value="VEL12069.1"/>
    <property type="molecule type" value="Genomic_DNA"/>
</dbReference>
<accession>A0A3S5A131</accession>
<evidence type="ECO:0000313" key="3">
    <source>
        <dbReference type="Proteomes" id="UP000784294"/>
    </source>
</evidence>
<dbReference type="AlphaFoldDB" id="A0A3S5A131"/>
<keyword evidence="3" id="KW-1185">Reference proteome</keyword>
<feature type="region of interest" description="Disordered" evidence="1">
    <location>
        <begin position="108"/>
        <end position="127"/>
    </location>
</feature>
<proteinExistence type="predicted"/>
<evidence type="ECO:0000313" key="2">
    <source>
        <dbReference type="EMBL" id="VEL12069.1"/>
    </source>
</evidence>
<gene>
    <name evidence="2" type="ORF">PXEA_LOCUS5509</name>
</gene>
<protein>
    <submittedName>
        <fullName evidence="2">Uncharacterized protein</fullName>
    </submittedName>
</protein>
<sequence length="127" mass="14302">MNEKDRTFTRYREFVDQVKSKNRSSTFDLKKWLASTRPLKEPSFAPPFPPVVQAVSVKPKVGEVHTNFGFKTTESEQRLDKEDEESLVDLSINLPSSNDSLAKFLDGQIRPADSSIKEDGNGKSTPL</sequence>
<comment type="caution">
    <text evidence="2">The sequence shown here is derived from an EMBL/GenBank/DDBJ whole genome shotgun (WGS) entry which is preliminary data.</text>
</comment>
<organism evidence="2 3">
    <name type="scientific">Protopolystoma xenopodis</name>
    <dbReference type="NCBI Taxonomy" id="117903"/>
    <lineage>
        <taxon>Eukaryota</taxon>
        <taxon>Metazoa</taxon>
        <taxon>Spiralia</taxon>
        <taxon>Lophotrochozoa</taxon>
        <taxon>Platyhelminthes</taxon>
        <taxon>Monogenea</taxon>
        <taxon>Polyopisthocotylea</taxon>
        <taxon>Polystomatidea</taxon>
        <taxon>Polystomatidae</taxon>
        <taxon>Protopolystoma</taxon>
    </lineage>
</organism>
<evidence type="ECO:0000256" key="1">
    <source>
        <dbReference type="SAM" id="MobiDB-lite"/>
    </source>
</evidence>
<name>A0A3S5A131_9PLAT</name>
<reference evidence="2" key="1">
    <citation type="submission" date="2018-11" db="EMBL/GenBank/DDBJ databases">
        <authorList>
            <consortium name="Pathogen Informatics"/>
        </authorList>
    </citation>
    <scope>NUCLEOTIDE SEQUENCE</scope>
</reference>